<dbReference type="GO" id="GO:0030170">
    <property type="term" value="F:pyridoxal phosphate binding"/>
    <property type="evidence" value="ECO:0007669"/>
    <property type="project" value="InterPro"/>
</dbReference>
<dbReference type="InterPro" id="IPR051798">
    <property type="entry name" value="Class-II_PLP-Dep_Aminotrans"/>
</dbReference>
<gene>
    <name evidence="7" type="ORF">METZ01_LOCUS61742</name>
</gene>
<dbReference type="EMBL" id="UINC01003743">
    <property type="protein sequence ID" value="SVA08888.1"/>
    <property type="molecule type" value="Genomic_DNA"/>
</dbReference>
<comment type="cofactor">
    <cofactor evidence="1">
        <name>pyridoxal 5'-phosphate</name>
        <dbReference type="ChEBI" id="CHEBI:597326"/>
    </cofactor>
</comment>
<dbReference type="GO" id="GO:0047804">
    <property type="term" value="F:cysteine-S-conjugate beta-lyase activity"/>
    <property type="evidence" value="ECO:0007669"/>
    <property type="project" value="UniProtKB-EC"/>
</dbReference>
<reference evidence="7" key="1">
    <citation type="submission" date="2018-05" db="EMBL/GenBank/DDBJ databases">
        <authorList>
            <person name="Lanie J.A."/>
            <person name="Ng W.-L."/>
            <person name="Kazmierczak K.M."/>
            <person name="Andrzejewski T.M."/>
            <person name="Davidsen T.M."/>
            <person name="Wayne K.J."/>
            <person name="Tettelin H."/>
            <person name="Glass J.I."/>
            <person name="Rusch D."/>
            <person name="Podicherti R."/>
            <person name="Tsui H.-C.T."/>
            <person name="Winkler M.E."/>
        </authorList>
    </citation>
    <scope>NUCLEOTIDE SEQUENCE</scope>
</reference>
<evidence type="ECO:0000256" key="3">
    <source>
        <dbReference type="ARBA" id="ARBA00022898"/>
    </source>
</evidence>
<sequence>MSKIVGLNRRAFMKSAGMTALVGAAGTIATGASTASAQSSTEIPKLAGGKYDFDTPYNRVGTKCARWDGPALRYPEGVFKYGMGVASMDFECAPCISEALAERVKHHNWGYLSTTEDLRNGIINWNGERHGVDLDPSLVTISDGVYPGVIAALRSFVPRGNKVLLITPAYSGFYSMARAAHVETLDSPMRYVDGRYEINWQDLESKMTPDVRAMIVCNPQNPTGNVWTEEELLRLGRLALDHNVVVLSDEIHSDVIRSGHKYVPFASLSDQDIVNNSVSFNAISKTFNLAAMKNAYYYSKSPTLLARVNQYHRAELSTLGVVANAAAYEHGAEWFDQANAYMDESHTFVENYFKQNMPSVGYTRNEGTFMTFLDVSKAMESVGANELYKEQDKQSPEHYFRDWLTHQSGIYLNAGSDYGSGGEGHMRMNIASSRSVLKEVLDVMAKAVNSV</sequence>
<evidence type="ECO:0000256" key="1">
    <source>
        <dbReference type="ARBA" id="ARBA00001933"/>
    </source>
</evidence>
<evidence type="ECO:0000313" key="7">
    <source>
        <dbReference type="EMBL" id="SVA08888.1"/>
    </source>
</evidence>
<dbReference type="PROSITE" id="PS51318">
    <property type="entry name" value="TAT"/>
    <property type="match status" value="1"/>
</dbReference>
<proteinExistence type="inferred from homology"/>
<accession>A0A381SZZ4</accession>
<dbReference type="PANTHER" id="PTHR43525">
    <property type="entry name" value="PROTEIN MALY"/>
    <property type="match status" value="1"/>
</dbReference>
<dbReference type="AlphaFoldDB" id="A0A381SZZ4"/>
<dbReference type="PANTHER" id="PTHR43525:SF1">
    <property type="entry name" value="PROTEIN MALY"/>
    <property type="match status" value="1"/>
</dbReference>
<name>A0A381SZZ4_9ZZZZ</name>
<protein>
    <recommendedName>
        <fullName evidence="2">cysteine-S-conjugate beta-lyase</fullName>
        <ecNumber evidence="2">4.4.1.13</ecNumber>
    </recommendedName>
</protein>
<dbReference type="Gene3D" id="3.40.640.10">
    <property type="entry name" value="Type I PLP-dependent aspartate aminotransferase-like (Major domain)"/>
    <property type="match status" value="1"/>
</dbReference>
<dbReference type="CDD" id="cd00609">
    <property type="entry name" value="AAT_like"/>
    <property type="match status" value="1"/>
</dbReference>
<evidence type="ECO:0000256" key="5">
    <source>
        <dbReference type="ARBA" id="ARBA00037974"/>
    </source>
</evidence>
<dbReference type="InterPro" id="IPR006311">
    <property type="entry name" value="TAT_signal"/>
</dbReference>
<dbReference type="EC" id="4.4.1.13" evidence="2"/>
<feature type="domain" description="Aminotransferase class I/classII large" evidence="6">
    <location>
        <begin position="84"/>
        <end position="442"/>
    </location>
</feature>
<dbReference type="InterPro" id="IPR015422">
    <property type="entry name" value="PyrdxlP-dep_Trfase_small"/>
</dbReference>
<evidence type="ECO:0000256" key="2">
    <source>
        <dbReference type="ARBA" id="ARBA00012224"/>
    </source>
</evidence>
<dbReference type="Pfam" id="PF00155">
    <property type="entry name" value="Aminotran_1_2"/>
    <property type="match status" value="1"/>
</dbReference>
<dbReference type="InterPro" id="IPR015421">
    <property type="entry name" value="PyrdxlP-dep_Trfase_major"/>
</dbReference>
<keyword evidence="4" id="KW-0456">Lyase</keyword>
<dbReference type="Gene3D" id="3.90.1150.10">
    <property type="entry name" value="Aspartate Aminotransferase, domain 1"/>
    <property type="match status" value="1"/>
</dbReference>
<dbReference type="InterPro" id="IPR004839">
    <property type="entry name" value="Aminotransferase_I/II_large"/>
</dbReference>
<evidence type="ECO:0000259" key="6">
    <source>
        <dbReference type="Pfam" id="PF00155"/>
    </source>
</evidence>
<comment type="similarity">
    <text evidence="5">Belongs to the class-II pyridoxal-phosphate-dependent aminotransferase family. MalY/PatB cystathionine beta-lyase subfamily.</text>
</comment>
<dbReference type="InterPro" id="IPR015424">
    <property type="entry name" value="PyrdxlP-dep_Trfase"/>
</dbReference>
<organism evidence="7">
    <name type="scientific">marine metagenome</name>
    <dbReference type="NCBI Taxonomy" id="408172"/>
    <lineage>
        <taxon>unclassified sequences</taxon>
        <taxon>metagenomes</taxon>
        <taxon>ecological metagenomes</taxon>
    </lineage>
</organism>
<keyword evidence="3" id="KW-0663">Pyridoxal phosphate</keyword>
<dbReference type="SUPFAM" id="SSF53383">
    <property type="entry name" value="PLP-dependent transferases"/>
    <property type="match status" value="1"/>
</dbReference>
<evidence type="ECO:0000256" key="4">
    <source>
        <dbReference type="ARBA" id="ARBA00023239"/>
    </source>
</evidence>